<dbReference type="EMBL" id="CH476748">
    <property type="protein sequence ID" value="EIE91161.1"/>
    <property type="molecule type" value="Genomic_DNA"/>
</dbReference>
<dbReference type="GeneID" id="93622837"/>
<dbReference type="RefSeq" id="XP_067526557.1">
    <property type="nucleotide sequence ID" value="XM_067670456.1"/>
</dbReference>
<gene>
    <name evidence="1" type="ORF">RO3G_15872</name>
</gene>
<dbReference type="InParanoid" id="I1CRT1"/>
<keyword evidence="2" id="KW-1185">Reference proteome</keyword>
<reference evidence="1 2" key="1">
    <citation type="journal article" date="2009" name="PLoS Genet.">
        <title>Genomic analysis of the basal lineage fungus Rhizopus oryzae reveals a whole-genome duplication.</title>
        <authorList>
            <person name="Ma L.-J."/>
            <person name="Ibrahim A.S."/>
            <person name="Skory C."/>
            <person name="Grabherr M.G."/>
            <person name="Burger G."/>
            <person name="Butler M."/>
            <person name="Elias M."/>
            <person name="Idnurm A."/>
            <person name="Lang B.F."/>
            <person name="Sone T."/>
            <person name="Abe A."/>
            <person name="Calvo S.E."/>
            <person name="Corrochano L.M."/>
            <person name="Engels R."/>
            <person name="Fu J."/>
            <person name="Hansberg W."/>
            <person name="Kim J.-M."/>
            <person name="Kodira C.D."/>
            <person name="Koehrsen M.J."/>
            <person name="Liu B."/>
            <person name="Miranda-Saavedra D."/>
            <person name="O'Leary S."/>
            <person name="Ortiz-Castellanos L."/>
            <person name="Poulter R."/>
            <person name="Rodriguez-Romero J."/>
            <person name="Ruiz-Herrera J."/>
            <person name="Shen Y.-Q."/>
            <person name="Zeng Q."/>
            <person name="Galagan J."/>
            <person name="Birren B.W."/>
            <person name="Cuomo C.A."/>
            <person name="Wickes B.L."/>
        </authorList>
    </citation>
    <scope>NUCLEOTIDE SEQUENCE [LARGE SCALE GENOMIC DNA]</scope>
    <source>
        <strain evidence="2">RA 99-880 / ATCC MYA-4621 / FGSC 9543 / NRRL 43880</strain>
    </source>
</reference>
<name>I1CRT1_RHIO9</name>
<sequence>MDYVKDMVQGDSGPVDHNPRLLRSILSHMKPCEDKACTKFSSATNLDFIPIPHVTKKKSPNIALRLELRERIPLIADINCDTSSILKLMPFPNPKSAADW</sequence>
<evidence type="ECO:0000313" key="1">
    <source>
        <dbReference type="EMBL" id="EIE91161.1"/>
    </source>
</evidence>
<dbReference type="VEuPathDB" id="FungiDB:RO3G_15872"/>
<proteinExistence type="predicted"/>
<organism evidence="1 2">
    <name type="scientific">Rhizopus delemar (strain RA 99-880 / ATCC MYA-4621 / FGSC 9543 / NRRL 43880)</name>
    <name type="common">Mucormycosis agent</name>
    <name type="synonym">Rhizopus arrhizus var. delemar</name>
    <dbReference type="NCBI Taxonomy" id="246409"/>
    <lineage>
        <taxon>Eukaryota</taxon>
        <taxon>Fungi</taxon>
        <taxon>Fungi incertae sedis</taxon>
        <taxon>Mucoromycota</taxon>
        <taxon>Mucoromycotina</taxon>
        <taxon>Mucoromycetes</taxon>
        <taxon>Mucorales</taxon>
        <taxon>Mucorineae</taxon>
        <taxon>Rhizopodaceae</taxon>
        <taxon>Rhizopus</taxon>
    </lineage>
</organism>
<accession>I1CRT1</accession>
<protein>
    <submittedName>
        <fullName evidence="1">Uncharacterized protein</fullName>
    </submittedName>
</protein>
<dbReference type="Proteomes" id="UP000009138">
    <property type="component" value="Unassembled WGS sequence"/>
</dbReference>
<evidence type="ECO:0000313" key="2">
    <source>
        <dbReference type="Proteomes" id="UP000009138"/>
    </source>
</evidence>
<dbReference type="AlphaFoldDB" id="I1CRT1"/>